<dbReference type="InterPro" id="IPR001623">
    <property type="entry name" value="DnaJ_domain"/>
</dbReference>
<gene>
    <name evidence="3" type="ORF">AXF42_Ash010804</name>
</gene>
<feature type="domain" description="J" evidence="2">
    <location>
        <begin position="68"/>
        <end position="140"/>
    </location>
</feature>
<dbReference type="SMART" id="SM00271">
    <property type="entry name" value="DnaJ"/>
    <property type="match status" value="1"/>
</dbReference>
<dbReference type="PROSITE" id="PS50076">
    <property type="entry name" value="DNAJ_2"/>
    <property type="match status" value="1"/>
</dbReference>
<accession>A0A2I0A0P5</accession>
<feature type="region of interest" description="Disordered" evidence="1">
    <location>
        <begin position="327"/>
        <end position="353"/>
    </location>
</feature>
<evidence type="ECO:0000313" key="4">
    <source>
        <dbReference type="Proteomes" id="UP000236161"/>
    </source>
</evidence>
<name>A0A2I0A0P5_9ASPA</name>
<dbReference type="AlphaFoldDB" id="A0A2I0A0P5"/>
<proteinExistence type="predicted"/>
<keyword evidence="4" id="KW-1185">Reference proteome</keyword>
<dbReference type="Proteomes" id="UP000236161">
    <property type="component" value="Unassembled WGS sequence"/>
</dbReference>
<reference evidence="3 4" key="1">
    <citation type="journal article" date="2017" name="Nature">
        <title>The Apostasia genome and the evolution of orchids.</title>
        <authorList>
            <person name="Zhang G.Q."/>
            <person name="Liu K.W."/>
            <person name="Li Z."/>
            <person name="Lohaus R."/>
            <person name="Hsiao Y.Y."/>
            <person name="Niu S.C."/>
            <person name="Wang J.Y."/>
            <person name="Lin Y.C."/>
            <person name="Xu Q."/>
            <person name="Chen L.J."/>
            <person name="Yoshida K."/>
            <person name="Fujiwara S."/>
            <person name="Wang Z.W."/>
            <person name="Zhang Y.Q."/>
            <person name="Mitsuda N."/>
            <person name="Wang M."/>
            <person name="Liu G.H."/>
            <person name="Pecoraro L."/>
            <person name="Huang H.X."/>
            <person name="Xiao X.J."/>
            <person name="Lin M."/>
            <person name="Wu X.Y."/>
            <person name="Wu W.L."/>
            <person name="Chen Y.Y."/>
            <person name="Chang S.B."/>
            <person name="Sakamoto S."/>
            <person name="Ohme-Takagi M."/>
            <person name="Yagi M."/>
            <person name="Zeng S.J."/>
            <person name="Shen C.Y."/>
            <person name="Yeh C.M."/>
            <person name="Luo Y.B."/>
            <person name="Tsai W.C."/>
            <person name="Van de Peer Y."/>
            <person name="Liu Z.J."/>
        </authorList>
    </citation>
    <scope>NUCLEOTIDE SEQUENCE [LARGE SCALE GENOMIC DNA]</scope>
    <source>
        <strain evidence="4">cv. Shenzhen</strain>
        <tissue evidence="3">Stem</tissue>
    </source>
</reference>
<dbReference type="InterPro" id="IPR053052">
    <property type="entry name" value="Imprinting_Balance_Reg"/>
</dbReference>
<dbReference type="GO" id="GO:0005783">
    <property type="term" value="C:endoplasmic reticulum"/>
    <property type="evidence" value="ECO:0007669"/>
    <property type="project" value="UniProtKB-ARBA"/>
</dbReference>
<protein>
    <recommendedName>
        <fullName evidence="2">J domain-containing protein</fullName>
    </recommendedName>
</protein>
<dbReference type="PANTHER" id="PTHR45496:SF1">
    <property type="entry name" value="CHAPERONE DNAJ-DOMAIN SUPERFAMILY PROTEIN"/>
    <property type="match status" value="1"/>
</dbReference>
<dbReference type="CDD" id="cd06257">
    <property type="entry name" value="DnaJ"/>
    <property type="match status" value="1"/>
</dbReference>
<evidence type="ECO:0000259" key="2">
    <source>
        <dbReference type="PROSITE" id="PS50076"/>
    </source>
</evidence>
<sequence>MDPGGGRLEAQRLLEIAEKLLDAQDLVGSKRFAERALESDPLLEGVDQILAVVDVLLASQRRINNQHDWYSILQLPHPSSSPAGHADDSLAIKRSYRRFALLLSPERNLFPGADSALRFVGDAFLVLSDPAKKSMFDSQVQFSNSHLRSKTPTGAASLRLDPTFWTSCRGCCHVFEYDRAYLNLTLRCKTCMLPFQACEMVAPPPIVPGSDMYYCSWGFFPLGFPGGPSFSGIFQNPGAAAVPELGSGWKAFNPTSSWWGNQPMGQPVKPLNAVPVNVAVANPNAVAASKIRGRKGIMMEPNERNSKMQRKAVVKKSVGNYARKSALFGETDSENDELEEQGEGGSLGDAAQGPGIANLDIDLDATEDVLGNLHNLPFLREEEIQIQVL</sequence>
<dbReference type="Pfam" id="PF23551">
    <property type="entry name" value="Zn_ribbon_20"/>
    <property type="match status" value="1"/>
</dbReference>
<dbReference type="STRING" id="1088818.A0A2I0A0P5"/>
<evidence type="ECO:0000313" key="3">
    <source>
        <dbReference type="EMBL" id="PKA49119.1"/>
    </source>
</evidence>
<evidence type="ECO:0000256" key="1">
    <source>
        <dbReference type="SAM" id="MobiDB-lite"/>
    </source>
</evidence>
<dbReference type="InterPro" id="IPR056988">
    <property type="entry name" value="Zn_ribbon_pln"/>
</dbReference>
<dbReference type="EMBL" id="KZ452040">
    <property type="protein sequence ID" value="PKA49119.1"/>
    <property type="molecule type" value="Genomic_DNA"/>
</dbReference>
<dbReference type="OrthoDB" id="10250354at2759"/>
<dbReference type="InterPro" id="IPR036869">
    <property type="entry name" value="J_dom_sf"/>
</dbReference>
<dbReference type="Pfam" id="PF00226">
    <property type="entry name" value="DnaJ"/>
    <property type="match status" value="1"/>
</dbReference>
<dbReference type="PANTHER" id="PTHR45496">
    <property type="entry name" value="CHAPERONE DNAJ-DOMAIN SUPERFAMILY PROTEIN"/>
    <property type="match status" value="1"/>
</dbReference>
<dbReference type="SUPFAM" id="SSF46565">
    <property type="entry name" value="Chaperone J-domain"/>
    <property type="match status" value="1"/>
</dbReference>
<organism evidence="3 4">
    <name type="scientific">Apostasia shenzhenica</name>
    <dbReference type="NCBI Taxonomy" id="1088818"/>
    <lineage>
        <taxon>Eukaryota</taxon>
        <taxon>Viridiplantae</taxon>
        <taxon>Streptophyta</taxon>
        <taxon>Embryophyta</taxon>
        <taxon>Tracheophyta</taxon>
        <taxon>Spermatophyta</taxon>
        <taxon>Magnoliopsida</taxon>
        <taxon>Liliopsida</taxon>
        <taxon>Asparagales</taxon>
        <taxon>Orchidaceae</taxon>
        <taxon>Apostasioideae</taxon>
        <taxon>Apostasia</taxon>
    </lineage>
</organism>
<feature type="compositionally biased region" description="Acidic residues" evidence="1">
    <location>
        <begin position="331"/>
        <end position="342"/>
    </location>
</feature>
<dbReference type="Gene3D" id="1.10.287.110">
    <property type="entry name" value="DnaJ domain"/>
    <property type="match status" value="1"/>
</dbReference>